<reference evidence="1" key="1">
    <citation type="submission" date="2018-06" db="EMBL/GenBank/DDBJ databases">
        <authorList>
            <person name="Zhirakovskaya E."/>
        </authorList>
    </citation>
    <scope>NUCLEOTIDE SEQUENCE</scope>
</reference>
<gene>
    <name evidence="1" type="ORF">MNBD_GAMMA09-1032</name>
</gene>
<dbReference type="EMBL" id="UOFI01000139">
    <property type="protein sequence ID" value="VAW68787.1"/>
    <property type="molecule type" value="Genomic_DNA"/>
</dbReference>
<name>A0A3B0XZP8_9ZZZZ</name>
<evidence type="ECO:0000313" key="1">
    <source>
        <dbReference type="EMBL" id="VAW68787.1"/>
    </source>
</evidence>
<organism evidence="1">
    <name type="scientific">hydrothermal vent metagenome</name>
    <dbReference type="NCBI Taxonomy" id="652676"/>
    <lineage>
        <taxon>unclassified sequences</taxon>
        <taxon>metagenomes</taxon>
        <taxon>ecological metagenomes</taxon>
    </lineage>
</organism>
<proteinExistence type="predicted"/>
<sequence>MCVNHDVLNKFGLTSETAKPATQRRRVCFSVTADTLSASCLSEPLAFAVRPLGDHSGPADDDRIMDRVILCRRRTNDGE</sequence>
<protein>
    <submittedName>
        <fullName evidence="1">Uncharacterized protein</fullName>
    </submittedName>
</protein>
<dbReference type="AlphaFoldDB" id="A0A3B0XZP8"/>
<accession>A0A3B0XZP8</accession>